<organism evidence="7 8">
    <name type="scientific">Culex pipiens pipiens</name>
    <name type="common">Northern house mosquito</name>
    <dbReference type="NCBI Taxonomy" id="38569"/>
    <lineage>
        <taxon>Eukaryota</taxon>
        <taxon>Metazoa</taxon>
        <taxon>Ecdysozoa</taxon>
        <taxon>Arthropoda</taxon>
        <taxon>Hexapoda</taxon>
        <taxon>Insecta</taxon>
        <taxon>Pterygota</taxon>
        <taxon>Neoptera</taxon>
        <taxon>Endopterygota</taxon>
        <taxon>Diptera</taxon>
        <taxon>Nematocera</taxon>
        <taxon>Culicoidea</taxon>
        <taxon>Culicidae</taxon>
        <taxon>Culicinae</taxon>
        <taxon>Culicini</taxon>
        <taxon>Culex</taxon>
        <taxon>Culex</taxon>
    </lineage>
</organism>
<keyword evidence="5" id="KW-0732">Signal</keyword>
<evidence type="ECO:0000313" key="8">
    <source>
        <dbReference type="Proteomes" id="UP001562425"/>
    </source>
</evidence>
<keyword evidence="3" id="KW-0964">Secreted</keyword>
<dbReference type="SUPFAM" id="SSF53474">
    <property type="entry name" value="alpha/beta-Hydrolases"/>
    <property type="match status" value="1"/>
</dbReference>
<feature type="signal peptide" evidence="5">
    <location>
        <begin position="1"/>
        <end position="16"/>
    </location>
</feature>
<evidence type="ECO:0000256" key="5">
    <source>
        <dbReference type="SAM" id="SignalP"/>
    </source>
</evidence>
<dbReference type="Pfam" id="PF00151">
    <property type="entry name" value="Lipase"/>
    <property type="match status" value="1"/>
</dbReference>
<reference evidence="7 8" key="1">
    <citation type="submission" date="2024-05" db="EMBL/GenBank/DDBJ databases">
        <title>Culex pipiens pipiens assembly and annotation.</title>
        <authorList>
            <person name="Alout H."/>
            <person name="Durand T."/>
        </authorList>
    </citation>
    <scope>NUCLEOTIDE SEQUENCE [LARGE SCALE GENOMIC DNA]</scope>
    <source>
        <strain evidence="7">HA-2024</strain>
        <tissue evidence="7">Whole body</tissue>
    </source>
</reference>
<dbReference type="GO" id="GO:0005576">
    <property type="term" value="C:extracellular region"/>
    <property type="evidence" value="ECO:0007669"/>
    <property type="project" value="UniProtKB-SubCell"/>
</dbReference>
<proteinExistence type="inferred from homology"/>
<evidence type="ECO:0000259" key="6">
    <source>
        <dbReference type="Pfam" id="PF00151"/>
    </source>
</evidence>
<dbReference type="InterPro" id="IPR000734">
    <property type="entry name" value="TAG_lipase"/>
</dbReference>
<name>A0ABD1DU38_CULPP</name>
<dbReference type="InterPro" id="IPR033906">
    <property type="entry name" value="Lipase_N"/>
</dbReference>
<dbReference type="EMBL" id="JBEHCU010002618">
    <property type="protein sequence ID" value="KAL1402665.1"/>
    <property type="molecule type" value="Genomic_DNA"/>
</dbReference>
<evidence type="ECO:0000256" key="1">
    <source>
        <dbReference type="ARBA" id="ARBA00004613"/>
    </source>
</evidence>
<keyword evidence="8" id="KW-1185">Reference proteome</keyword>
<dbReference type="PRINTS" id="PR00821">
    <property type="entry name" value="TAGLIPASE"/>
</dbReference>
<sequence length="530" mass="56692">MKLAAAVAVFVGLAASRYSLPVEPKPWALIPDGAGHLHIVNIDPVNIPTGEDEIEPHFNPESDVVFRLYTRRNPVHPQLIRWDDPSSISSSNFNPAHPTRFLIHGWIEGEDATLHWVIKDHFMRVGDFNVINVDWGAGAQTINYIGARNRVAGVGMITSRVIDVIRATTGQSRDLINVIGFSLGAHAAGNTGKGQNGQLNSVIALDPAGPLFSRGQADILTETDAIYTEAIYTNAGLLAFDEPLCHANFYPNGGRSQPGCITSVCAHNRVNELFAESVSTANHFLSMRCADHSEILSGRCTSSGPYAKMGGEPSNRGRGVPTEVDLAARNRLVGGDIVLECSARFNGVSGGPDSWDGLENGDCESDVGELHDGPDSWDRLGNGNCGSDISEGTFDVGNREGPGIWKSGTRGGLIQPIVSSDGNARGDPEKWRTGDLGSVCVTLDDPEWCPAGGGVPDDPEKWLSAGGARDDPENSLHVSGERIMNGFASGCVTLGDLERWSANGEARDDSEKWRSGDLNSVCVTLEVSEW</sequence>
<dbReference type="Proteomes" id="UP001562425">
    <property type="component" value="Unassembled WGS sequence"/>
</dbReference>
<evidence type="ECO:0000256" key="4">
    <source>
        <dbReference type="RuleBase" id="RU004262"/>
    </source>
</evidence>
<feature type="chain" id="PRO_5044790177" description="Lipase domain-containing protein" evidence="5">
    <location>
        <begin position="17"/>
        <end position="530"/>
    </location>
</feature>
<evidence type="ECO:0000313" key="7">
    <source>
        <dbReference type="EMBL" id="KAL1402665.1"/>
    </source>
</evidence>
<dbReference type="CDD" id="cd00707">
    <property type="entry name" value="Pancreat_lipase_like"/>
    <property type="match status" value="1"/>
</dbReference>
<comment type="subcellular location">
    <subcellularLocation>
        <location evidence="1">Secreted</location>
    </subcellularLocation>
</comment>
<dbReference type="InterPro" id="IPR013818">
    <property type="entry name" value="Lipase"/>
</dbReference>
<dbReference type="PANTHER" id="PTHR11610:SF150">
    <property type="entry name" value="FI01825P-RELATED"/>
    <property type="match status" value="1"/>
</dbReference>
<gene>
    <name evidence="7" type="ORF">pipiens_005986</name>
</gene>
<dbReference type="PANTHER" id="PTHR11610">
    <property type="entry name" value="LIPASE"/>
    <property type="match status" value="1"/>
</dbReference>
<comment type="similarity">
    <text evidence="2 4">Belongs to the AB hydrolase superfamily. Lipase family.</text>
</comment>
<evidence type="ECO:0000256" key="2">
    <source>
        <dbReference type="ARBA" id="ARBA00010701"/>
    </source>
</evidence>
<feature type="domain" description="Lipase" evidence="6">
    <location>
        <begin position="61"/>
        <end position="310"/>
    </location>
</feature>
<dbReference type="InterPro" id="IPR029058">
    <property type="entry name" value="AB_hydrolase_fold"/>
</dbReference>
<dbReference type="AlphaFoldDB" id="A0ABD1DU38"/>
<dbReference type="Gene3D" id="3.40.50.1820">
    <property type="entry name" value="alpha/beta hydrolase"/>
    <property type="match status" value="1"/>
</dbReference>
<evidence type="ECO:0000256" key="3">
    <source>
        <dbReference type="ARBA" id="ARBA00022525"/>
    </source>
</evidence>
<protein>
    <recommendedName>
        <fullName evidence="6">Lipase domain-containing protein</fullName>
    </recommendedName>
</protein>
<comment type="caution">
    <text evidence="7">The sequence shown here is derived from an EMBL/GenBank/DDBJ whole genome shotgun (WGS) entry which is preliminary data.</text>
</comment>
<accession>A0ABD1DU38</accession>